<feature type="domain" description="EamA" evidence="2">
    <location>
        <begin position="146"/>
        <end position="282"/>
    </location>
</feature>
<dbReference type="AlphaFoldDB" id="A0AAE3MBT3"/>
<keyword evidence="4" id="KW-1185">Reference proteome</keyword>
<dbReference type="InterPro" id="IPR000620">
    <property type="entry name" value="EamA_dom"/>
</dbReference>
<dbReference type="InterPro" id="IPR037185">
    <property type="entry name" value="EmrE-like"/>
</dbReference>
<dbReference type="PANTHER" id="PTHR22911">
    <property type="entry name" value="ACYL-MALONYL CONDENSING ENZYME-RELATED"/>
    <property type="match status" value="1"/>
</dbReference>
<dbReference type="Pfam" id="PF00892">
    <property type="entry name" value="EamA"/>
    <property type="match status" value="2"/>
</dbReference>
<feature type="transmembrane region" description="Helical" evidence="1">
    <location>
        <begin position="92"/>
        <end position="113"/>
    </location>
</feature>
<comment type="caution">
    <text evidence="3">The sequence shown here is derived from an EMBL/GenBank/DDBJ whole genome shotgun (WGS) entry which is preliminary data.</text>
</comment>
<organism evidence="3 4">
    <name type="scientific">Plebeiibacterium marinum</name>
    <dbReference type="NCBI Taxonomy" id="2992111"/>
    <lineage>
        <taxon>Bacteria</taxon>
        <taxon>Pseudomonadati</taxon>
        <taxon>Bacteroidota</taxon>
        <taxon>Bacteroidia</taxon>
        <taxon>Marinilabiliales</taxon>
        <taxon>Marinilabiliaceae</taxon>
        <taxon>Plebeiibacterium</taxon>
    </lineage>
</organism>
<keyword evidence="1" id="KW-0812">Transmembrane</keyword>
<evidence type="ECO:0000313" key="4">
    <source>
        <dbReference type="Proteomes" id="UP001207408"/>
    </source>
</evidence>
<dbReference type="SUPFAM" id="SSF103481">
    <property type="entry name" value="Multidrug resistance efflux transporter EmrE"/>
    <property type="match status" value="2"/>
</dbReference>
<feature type="transmembrane region" description="Helical" evidence="1">
    <location>
        <begin position="210"/>
        <end position="229"/>
    </location>
</feature>
<gene>
    <name evidence="3" type="ORF">OM074_03255</name>
</gene>
<proteinExistence type="predicted"/>
<evidence type="ECO:0000256" key="1">
    <source>
        <dbReference type="SAM" id="Phobius"/>
    </source>
</evidence>
<accession>A0AAE3MBT3</accession>
<feature type="transmembrane region" description="Helical" evidence="1">
    <location>
        <begin position="7"/>
        <end position="25"/>
    </location>
</feature>
<feature type="transmembrane region" description="Helical" evidence="1">
    <location>
        <begin position="265"/>
        <end position="286"/>
    </location>
</feature>
<protein>
    <submittedName>
        <fullName evidence="3">DMT family transporter</fullName>
    </submittedName>
</protein>
<feature type="transmembrane region" description="Helical" evidence="1">
    <location>
        <begin position="236"/>
        <end position="259"/>
    </location>
</feature>
<feature type="transmembrane region" description="Helical" evidence="1">
    <location>
        <begin position="143"/>
        <end position="163"/>
    </location>
</feature>
<dbReference type="PANTHER" id="PTHR22911:SF79">
    <property type="entry name" value="MOBA-LIKE NTP TRANSFERASE DOMAIN-CONTAINING PROTEIN"/>
    <property type="match status" value="1"/>
</dbReference>
<feature type="transmembrane region" description="Helical" evidence="1">
    <location>
        <begin position="120"/>
        <end position="137"/>
    </location>
</feature>
<evidence type="ECO:0000313" key="3">
    <source>
        <dbReference type="EMBL" id="MCW3804627.1"/>
    </source>
</evidence>
<feature type="transmembrane region" description="Helical" evidence="1">
    <location>
        <begin position="175"/>
        <end position="194"/>
    </location>
</feature>
<name>A0AAE3MBT3_9BACT</name>
<dbReference type="Proteomes" id="UP001207408">
    <property type="component" value="Unassembled WGS sequence"/>
</dbReference>
<reference evidence="3" key="1">
    <citation type="submission" date="2022-10" db="EMBL/GenBank/DDBJ databases">
        <authorList>
            <person name="Yu W.X."/>
        </authorList>
    </citation>
    <scope>NUCLEOTIDE SEQUENCE</scope>
    <source>
        <strain evidence="3">D04</strain>
    </source>
</reference>
<feature type="transmembrane region" description="Helical" evidence="1">
    <location>
        <begin position="66"/>
        <end position="86"/>
    </location>
</feature>
<dbReference type="EMBL" id="JAPDPI010000004">
    <property type="protein sequence ID" value="MCW3804627.1"/>
    <property type="molecule type" value="Genomic_DNA"/>
</dbReference>
<dbReference type="GO" id="GO:0016020">
    <property type="term" value="C:membrane"/>
    <property type="evidence" value="ECO:0007669"/>
    <property type="project" value="InterPro"/>
</dbReference>
<keyword evidence="1" id="KW-0472">Membrane</keyword>
<keyword evidence="1" id="KW-1133">Transmembrane helix</keyword>
<feature type="domain" description="EamA" evidence="2">
    <location>
        <begin position="8"/>
        <end position="137"/>
    </location>
</feature>
<evidence type="ECO:0000259" key="2">
    <source>
        <dbReference type="Pfam" id="PF00892"/>
    </source>
</evidence>
<feature type="transmembrane region" description="Helical" evidence="1">
    <location>
        <begin position="37"/>
        <end position="54"/>
    </location>
</feature>
<sequence>MQRSYTSSLILMHFIVFIYGFTAIIGKLIEMNALQMVWYRMLFAALGLLVYLKWKKINISIPKADTIKLIGIGLVVALHWITFFGAIKISNISVTLGIMASGTLFASILEPLFFRLRVNWIEFLIGTFIVFGLYLIFSYELSYINGILVALIASLLATLFTILNKSFTNKFSPSIISFYEMTGGFIGITLYLIVSQQLNRELLSPSYMDLFYVIILGIVCTAFAFAVSVDVMKELSAYTVILSVNMEPIYGILLAYFIFGESEHMSGGFYLGTIVILLSVFIYPIIKAKTRNKKKKA</sequence>
<dbReference type="RefSeq" id="WP_301197846.1">
    <property type="nucleotide sequence ID" value="NZ_JAPDPI010000004.1"/>
</dbReference>